<evidence type="ECO:0000256" key="3">
    <source>
        <dbReference type="ARBA" id="ARBA00023274"/>
    </source>
</evidence>
<name>D7FL62_ECTSI</name>
<feature type="compositionally biased region" description="Acidic residues" evidence="4">
    <location>
        <begin position="111"/>
        <end position="125"/>
    </location>
</feature>
<feature type="chain" id="PRO_5003095641" evidence="5">
    <location>
        <begin position="22"/>
        <end position="149"/>
    </location>
</feature>
<protein>
    <submittedName>
        <fullName evidence="6">Uncharacterized protein</fullName>
    </submittedName>
</protein>
<dbReference type="InParanoid" id="D7FL62"/>
<reference evidence="6 7" key="1">
    <citation type="journal article" date="2010" name="Nature">
        <title>The Ectocarpus genome and the independent evolution of multicellularity in brown algae.</title>
        <authorList>
            <person name="Cock J.M."/>
            <person name="Sterck L."/>
            <person name="Rouze P."/>
            <person name="Scornet D."/>
            <person name="Allen A.E."/>
            <person name="Amoutzias G."/>
            <person name="Anthouard V."/>
            <person name="Artiguenave F."/>
            <person name="Aury J.M."/>
            <person name="Badger J.H."/>
            <person name="Beszteri B."/>
            <person name="Billiau K."/>
            <person name="Bonnet E."/>
            <person name="Bothwell J.H."/>
            <person name="Bowler C."/>
            <person name="Boyen C."/>
            <person name="Brownlee C."/>
            <person name="Carrano C.J."/>
            <person name="Charrier B."/>
            <person name="Cho G.Y."/>
            <person name="Coelho S.M."/>
            <person name="Collen J."/>
            <person name="Corre E."/>
            <person name="Da Silva C."/>
            <person name="Delage L."/>
            <person name="Delaroque N."/>
            <person name="Dittami S.M."/>
            <person name="Doulbeau S."/>
            <person name="Elias M."/>
            <person name="Farnham G."/>
            <person name="Gachon C.M."/>
            <person name="Gschloessl B."/>
            <person name="Heesch S."/>
            <person name="Jabbari K."/>
            <person name="Jubin C."/>
            <person name="Kawai H."/>
            <person name="Kimura K."/>
            <person name="Kloareg B."/>
            <person name="Kupper F.C."/>
            <person name="Lang D."/>
            <person name="Le Bail A."/>
            <person name="Leblanc C."/>
            <person name="Lerouge P."/>
            <person name="Lohr M."/>
            <person name="Lopez P.J."/>
            <person name="Martens C."/>
            <person name="Maumus F."/>
            <person name="Michel G."/>
            <person name="Miranda-Saavedra D."/>
            <person name="Morales J."/>
            <person name="Moreau H."/>
            <person name="Motomura T."/>
            <person name="Nagasato C."/>
            <person name="Napoli C.A."/>
            <person name="Nelson D.R."/>
            <person name="Nyvall-Collen P."/>
            <person name="Peters A.F."/>
            <person name="Pommier C."/>
            <person name="Potin P."/>
            <person name="Poulain J."/>
            <person name="Quesneville H."/>
            <person name="Read B."/>
            <person name="Rensing S.A."/>
            <person name="Ritter A."/>
            <person name="Rousvoal S."/>
            <person name="Samanta M."/>
            <person name="Samson G."/>
            <person name="Schroeder D.C."/>
            <person name="Segurens B."/>
            <person name="Strittmatter M."/>
            <person name="Tonon T."/>
            <person name="Tregear J.W."/>
            <person name="Valentin K."/>
            <person name="von Dassow P."/>
            <person name="Yamagishi T."/>
            <person name="Van de Peer Y."/>
            <person name="Wincker P."/>
        </authorList>
    </citation>
    <scope>NUCLEOTIDE SEQUENCE [LARGE SCALE GENOMIC DNA]</scope>
    <source>
        <strain evidence="7">Ec32 / CCAP1310/4</strain>
    </source>
</reference>
<keyword evidence="5" id="KW-0732">Signal</keyword>
<evidence type="ECO:0000256" key="5">
    <source>
        <dbReference type="SAM" id="SignalP"/>
    </source>
</evidence>
<organism evidence="6 7">
    <name type="scientific">Ectocarpus siliculosus</name>
    <name type="common">Brown alga</name>
    <name type="synonym">Conferva siliculosa</name>
    <dbReference type="NCBI Taxonomy" id="2880"/>
    <lineage>
        <taxon>Eukaryota</taxon>
        <taxon>Sar</taxon>
        <taxon>Stramenopiles</taxon>
        <taxon>Ochrophyta</taxon>
        <taxon>PX clade</taxon>
        <taxon>Phaeophyceae</taxon>
        <taxon>Ectocarpales</taxon>
        <taxon>Ectocarpaceae</taxon>
        <taxon>Ectocarpus</taxon>
    </lineage>
</organism>
<keyword evidence="2" id="KW-0689">Ribosomal protein</keyword>
<dbReference type="Proteomes" id="UP000002630">
    <property type="component" value="Linkage Group LG33"/>
</dbReference>
<feature type="region of interest" description="Disordered" evidence="4">
    <location>
        <begin position="99"/>
        <end position="149"/>
    </location>
</feature>
<keyword evidence="3" id="KW-0687">Ribonucleoprotein</keyword>
<proteinExistence type="inferred from homology"/>
<dbReference type="PANTHER" id="PTHR34550">
    <property type="entry name" value="30S RIBOSOMAL PROTEIN S31, CHLOROPLASTIC"/>
    <property type="match status" value="1"/>
</dbReference>
<dbReference type="GO" id="GO:1990904">
    <property type="term" value="C:ribonucleoprotein complex"/>
    <property type="evidence" value="ECO:0007669"/>
    <property type="project" value="UniProtKB-KW"/>
</dbReference>
<evidence type="ECO:0000313" key="6">
    <source>
        <dbReference type="EMBL" id="CBJ29598.1"/>
    </source>
</evidence>
<dbReference type="InterPro" id="IPR030826">
    <property type="entry name" value="Ribosomal_bTHX/bTHXc/bTHXm"/>
</dbReference>
<evidence type="ECO:0000256" key="4">
    <source>
        <dbReference type="SAM" id="MobiDB-lite"/>
    </source>
</evidence>
<evidence type="ECO:0000256" key="2">
    <source>
        <dbReference type="ARBA" id="ARBA00022980"/>
    </source>
</evidence>
<dbReference type="NCBIfam" id="TIGR04560">
    <property type="entry name" value="ribo_THX"/>
    <property type="match status" value="1"/>
</dbReference>
<dbReference type="EMBL" id="FN649758">
    <property type="protein sequence ID" value="CBJ29598.1"/>
    <property type="molecule type" value="Genomic_DNA"/>
</dbReference>
<dbReference type="OrthoDB" id="694979at2759"/>
<feature type="signal peptide" evidence="5">
    <location>
        <begin position="1"/>
        <end position="21"/>
    </location>
</feature>
<gene>
    <name evidence="6" type="ORF">Esi_0154_0038</name>
</gene>
<sequence>MHGALATLGLVVAMMASVSNAFVVPGPSQVVSGRSTRASTSQVIVMGRGDTRTTKGKRMRHSYGKCRPQKQKEVVYFEGEIVKKAAPVARRWENIEYDEASMPKPAPVEAAAEEVTEAEEADSAVEEASAPDGDAEEAVAEEEAAPAAE</sequence>
<dbReference type="InterPro" id="IPR044695">
    <property type="entry name" value="Ribosomal_bTHXc/bTHXc_plant"/>
</dbReference>
<dbReference type="EMBL" id="FN648095">
    <property type="protein sequence ID" value="CBJ29598.1"/>
    <property type="molecule type" value="Genomic_DNA"/>
</dbReference>
<accession>D7FL62</accession>
<feature type="compositionally biased region" description="Acidic residues" evidence="4">
    <location>
        <begin position="133"/>
        <end position="149"/>
    </location>
</feature>
<comment type="similarity">
    <text evidence="1">Belongs to the bacterial ribosomal protein bTHX family.</text>
</comment>
<keyword evidence="7" id="KW-1185">Reference proteome</keyword>
<dbReference type="AlphaFoldDB" id="D7FL62"/>
<dbReference type="GO" id="GO:0005840">
    <property type="term" value="C:ribosome"/>
    <property type="evidence" value="ECO:0007669"/>
    <property type="project" value="UniProtKB-KW"/>
</dbReference>
<evidence type="ECO:0000256" key="1">
    <source>
        <dbReference type="ARBA" id="ARBA00010834"/>
    </source>
</evidence>
<dbReference type="PANTHER" id="PTHR34550:SF2">
    <property type="entry name" value="SMALL RIBOSOMAL SUBUNIT PROTEIN BTHXC"/>
    <property type="match status" value="1"/>
</dbReference>
<evidence type="ECO:0000313" key="7">
    <source>
        <dbReference type="Proteomes" id="UP000002630"/>
    </source>
</evidence>